<feature type="transmembrane region" description="Helical" evidence="6">
    <location>
        <begin position="21"/>
        <end position="46"/>
    </location>
</feature>
<dbReference type="Pfam" id="PF07690">
    <property type="entry name" value="MFS_1"/>
    <property type="match status" value="1"/>
</dbReference>
<evidence type="ECO:0000256" key="2">
    <source>
        <dbReference type="ARBA" id="ARBA00022448"/>
    </source>
</evidence>
<dbReference type="OrthoDB" id="9787815at2"/>
<accession>A0A220VGH3</accession>
<feature type="transmembrane region" description="Helical" evidence="6">
    <location>
        <begin position="272"/>
        <end position="294"/>
    </location>
</feature>
<proteinExistence type="predicted"/>
<dbReference type="Proteomes" id="UP000242175">
    <property type="component" value="Chromosome small"/>
</dbReference>
<evidence type="ECO:0000256" key="1">
    <source>
        <dbReference type="ARBA" id="ARBA00004141"/>
    </source>
</evidence>
<dbReference type="GO" id="GO:0022857">
    <property type="term" value="F:transmembrane transporter activity"/>
    <property type="evidence" value="ECO:0007669"/>
    <property type="project" value="InterPro"/>
</dbReference>
<dbReference type="PANTHER" id="PTHR12778">
    <property type="entry name" value="SOLUTE CARRIER FAMILY 33 ACETYL-COA TRANSPORTER -RELATED"/>
    <property type="match status" value="1"/>
</dbReference>
<dbReference type="PANTHER" id="PTHR12778:SF10">
    <property type="entry name" value="MAJOR FACILITATOR SUPERFAMILY DOMAIN-CONTAINING PROTEIN 3"/>
    <property type="match status" value="1"/>
</dbReference>
<sequence length="422" mass="47041">MITNVEPKSTNKIQIIFNKKMLSMLLLGFSSGIPLQVTGNSILLWFSQNGFSIEKVGFLILLSSPYSYKFLWAPFIDYLKLPFLDKRRSWIILTQILLFLGFLSFAFLNPQISPTVIIIIAIGVSFFSATQDIAIGAYQVEVLDSNQRALGSSLYVLGYRVAMWASGAVSLIIAGIYSWKLAFLFTAFLMIFGIIGLIIAPVIKNSEVLERKTFLNSVYLPFKEFLTRVDYKTGLILLFIIITYKLSDQIAFALNTIFFTKGLGYSLVEIAIAYKTTSLFASIAGTIIGGLLMTKYSLFRCFFTFCILMAIANLLYYSLALMDKNISYLTFCVFIEYFIGGLGTSALLAMILSLCNKSLSATQMALLTSIDSIGRTSLGGWVGLFVANFGWANLFLMSTSIGLFISFIIFISKKSIEKMTFK</sequence>
<dbReference type="Gene3D" id="1.20.1250.20">
    <property type="entry name" value="MFS general substrate transporter like domains"/>
    <property type="match status" value="2"/>
</dbReference>
<keyword evidence="2" id="KW-0813">Transport</keyword>
<dbReference type="GO" id="GO:0016020">
    <property type="term" value="C:membrane"/>
    <property type="evidence" value="ECO:0007669"/>
    <property type="project" value="UniProtKB-SubCell"/>
</dbReference>
<protein>
    <submittedName>
        <fullName evidence="8">MFS transporter</fullName>
    </submittedName>
</protein>
<evidence type="ECO:0000313" key="8">
    <source>
        <dbReference type="EMBL" id="ASK79494.1"/>
    </source>
</evidence>
<gene>
    <name evidence="8" type="ORF">CF386_10565</name>
</gene>
<keyword evidence="3 6" id="KW-0812">Transmembrane</keyword>
<evidence type="ECO:0000256" key="5">
    <source>
        <dbReference type="ARBA" id="ARBA00023136"/>
    </source>
</evidence>
<feature type="transmembrane region" description="Helical" evidence="6">
    <location>
        <begin position="156"/>
        <end position="177"/>
    </location>
</feature>
<evidence type="ECO:0000256" key="3">
    <source>
        <dbReference type="ARBA" id="ARBA00022692"/>
    </source>
</evidence>
<feature type="transmembrane region" description="Helical" evidence="6">
    <location>
        <begin position="326"/>
        <end position="352"/>
    </location>
</feature>
<dbReference type="AlphaFoldDB" id="A0A220VGH3"/>
<evidence type="ECO:0000259" key="7">
    <source>
        <dbReference type="PROSITE" id="PS50850"/>
    </source>
</evidence>
<dbReference type="RefSeq" id="WP_089074402.1">
    <property type="nucleotide sequence ID" value="NZ_CBCSAM010000004.1"/>
</dbReference>
<keyword evidence="9" id="KW-1185">Reference proteome</keyword>
<feature type="transmembrane region" description="Helical" evidence="6">
    <location>
        <begin position="301"/>
        <end position="320"/>
    </location>
</feature>
<keyword evidence="4 6" id="KW-1133">Transmembrane helix</keyword>
<dbReference type="NCBIfam" id="TIGR00901">
    <property type="entry name" value="2A0125"/>
    <property type="match status" value="1"/>
</dbReference>
<name>A0A220VGH3_9GAMM</name>
<reference evidence="8 9" key="1">
    <citation type="journal article" date="2016" name="Int. J. Syst. Evol. Microbiol.">
        <title>Paraphotobacterium marinum gen. nov., sp. nov., a member of the family Vibrionaceae, isolated from surface seawater.</title>
        <authorList>
            <person name="Huang Z."/>
            <person name="Dong C."/>
            <person name="Shao Z."/>
        </authorList>
    </citation>
    <scope>NUCLEOTIDE SEQUENCE [LARGE SCALE GENOMIC DNA]</scope>
    <source>
        <strain evidence="8 9">NSCS20N07D</strain>
    </source>
</reference>
<evidence type="ECO:0000313" key="9">
    <source>
        <dbReference type="Proteomes" id="UP000242175"/>
    </source>
</evidence>
<feature type="transmembrane region" description="Helical" evidence="6">
    <location>
        <begin position="183"/>
        <end position="203"/>
    </location>
</feature>
<dbReference type="InterPro" id="IPR036259">
    <property type="entry name" value="MFS_trans_sf"/>
</dbReference>
<feature type="transmembrane region" description="Helical" evidence="6">
    <location>
        <begin position="90"/>
        <end position="108"/>
    </location>
</feature>
<feature type="transmembrane region" description="Helical" evidence="6">
    <location>
        <begin position="235"/>
        <end position="260"/>
    </location>
</feature>
<evidence type="ECO:0000256" key="4">
    <source>
        <dbReference type="ARBA" id="ARBA00022989"/>
    </source>
</evidence>
<dbReference type="InterPro" id="IPR011701">
    <property type="entry name" value="MFS"/>
</dbReference>
<keyword evidence="5 6" id="KW-0472">Membrane</keyword>
<evidence type="ECO:0000256" key="6">
    <source>
        <dbReference type="SAM" id="Phobius"/>
    </source>
</evidence>
<dbReference type="SUPFAM" id="SSF103473">
    <property type="entry name" value="MFS general substrate transporter"/>
    <property type="match status" value="1"/>
</dbReference>
<comment type="subcellular location">
    <subcellularLocation>
        <location evidence="1">Membrane</location>
        <topology evidence="1">Multi-pass membrane protein</topology>
    </subcellularLocation>
</comment>
<dbReference type="PROSITE" id="PS50850">
    <property type="entry name" value="MFS"/>
    <property type="match status" value="1"/>
</dbReference>
<dbReference type="EMBL" id="CP022356">
    <property type="protein sequence ID" value="ASK79494.1"/>
    <property type="molecule type" value="Genomic_DNA"/>
</dbReference>
<feature type="transmembrane region" description="Helical" evidence="6">
    <location>
        <begin position="391"/>
        <end position="412"/>
    </location>
</feature>
<feature type="transmembrane region" description="Helical" evidence="6">
    <location>
        <begin position="114"/>
        <end position="135"/>
    </location>
</feature>
<organism evidence="8 9">
    <name type="scientific">Paraphotobacterium marinum</name>
    <dbReference type="NCBI Taxonomy" id="1755811"/>
    <lineage>
        <taxon>Bacteria</taxon>
        <taxon>Pseudomonadati</taxon>
        <taxon>Pseudomonadota</taxon>
        <taxon>Gammaproteobacteria</taxon>
        <taxon>Vibrionales</taxon>
        <taxon>Vibrionaceae</taxon>
        <taxon>Paraphotobacterium</taxon>
    </lineage>
</organism>
<feature type="domain" description="Major facilitator superfamily (MFS) profile" evidence="7">
    <location>
        <begin position="16"/>
        <end position="417"/>
    </location>
</feature>
<dbReference type="InterPro" id="IPR004752">
    <property type="entry name" value="AmpG_permease/AT-1"/>
</dbReference>
<dbReference type="KEGG" id="pmai:CF386_10565"/>
<dbReference type="InterPro" id="IPR020846">
    <property type="entry name" value="MFS_dom"/>
</dbReference>